<dbReference type="Pfam" id="PF24859">
    <property type="entry name" value="FdhE_central"/>
    <property type="match status" value="1"/>
</dbReference>
<dbReference type="NCBIfam" id="TIGR01562">
    <property type="entry name" value="FdhE"/>
    <property type="match status" value="1"/>
</dbReference>
<proteinExistence type="inferred from homology"/>
<comment type="function">
    <text evidence="2">Necessary for formate dehydrogenase activity.</text>
</comment>
<dbReference type="GO" id="GO:0051604">
    <property type="term" value="P:protein maturation"/>
    <property type="evidence" value="ECO:0007669"/>
    <property type="project" value="TreeGrafter"/>
</dbReference>
<keyword evidence="1 2" id="KW-0963">Cytoplasm</keyword>
<dbReference type="InterPro" id="IPR056796">
    <property type="entry name" value="FdhE_C"/>
</dbReference>
<organism evidence="6 7">
    <name type="scientific">Hylemonella gracilis str. Niagara R</name>
    <dbReference type="NCBI Taxonomy" id="1458275"/>
    <lineage>
        <taxon>Bacteria</taxon>
        <taxon>Pseudomonadati</taxon>
        <taxon>Pseudomonadota</taxon>
        <taxon>Betaproteobacteria</taxon>
        <taxon>Burkholderiales</taxon>
        <taxon>Comamonadaceae</taxon>
        <taxon>Hylemonella</taxon>
    </lineage>
</organism>
<gene>
    <name evidence="2" type="primary">fdhE</name>
    <name evidence="6" type="ORF">AZ34_02905</name>
</gene>
<name>A0A016XF04_9BURK</name>
<feature type="domain" description="FdhE C-terminal" evidence="5">
    <location>
        <begin position="244"/>
        <end position="338"/>
    </location>
</feature>
<evidence type="ECO:0000313" key="6">
    <source>
        <dbReference type="EMBL" id="EYC50127.1"/>
    </source>
</evidence>
<dbReference type="EMBL" id="JEMG01000001">
    <property type="protein sequence ID" value="EYC50127.1"/>
    <property type="molecule type" value="Genomic_DNA"/>
</dbReference>
<dbReference type="Proteomes" id="UP000023268">
    <property type="component" value="Unassembled WGS sequence"/>
</dbReference>
<dbReference type="PANTHER" id="PTHR37689:SF1">
    <property type="entry name" value="PROTEIN FDHE"/>
    <property type="match status" value="1"/>
</dbReference>
<evidence type="ECO:0000259" key="4">
    <source>
        <dbReference type="Pfam" id="PF24859"/>
    </source>
</evidence>
<evidence type="ECO:0000256" key="2">
    <source>
        <dbReference type="HAMAP-Rule" id="MF_00611"/>
    </source>
</evidence>
<dbReference type="PIRSF" id="PIRSF018296">
    <property type="entry name" value="Format_dh_formtn"/>
    <property type="match status" value="1"/>
</dbReference>
<dbReference type="CDD" id="cd16341">
    <property type="entry name" value="FdhE"/>
    <property type="match status" value="1"/>
</dbReference>
<dbReference type="HAMAP" id="MF_00611">
    <property type="entry name" value="FdeH"/>
    <property type="match status" value="1"/>
</dbReference>
<feature type="domain" description="FdhE N-terminal" evidence="3">
    <location>
        <begin position="19"/>
        <end position="199"/>
    </location>
</feature>
<dbReference type="Pfam" id="PF04216">
    <property type="entry name" value="FdhE_N"/>
    <property type="match status" value="1"/>
</dbReference>
<dbReference type="STRING" id="1458275.AZ34_02905"/>
<comment type="similarity">
    <text evidence="2">Belongs to the FdhE family.</text>
</comment>
<dbReference type="InterPro" id="IPR056774">
    <property type="entry name" value="FdhE_N"/>
</dbReference>
<dbReference type="InterPro" id="IPR024064">
    <property type="entry name" value="FdhE-like_sf"/>
</dbReference>
<dbReference type="GO" id="GO:0008199">
    <property type="term" value="F:ferric iron binding"/>
    <property type="evidence" value="ECO:0007669"/>
    <property type="project" value="TreeGrafter"/>
</dbReference>
<dbReference type="Pfam" id="PF24860">
    <property type="entry name" value="FdhE_C"/>
    <property type="match status" value="1"/>
</dbReference>
<comment type="subcellular location">
    <subcellularLocation>
        <location evidence="2">Cytoplasm</location>
    </subcellularLocation>
</comment>
<dbReference type="Gene3D" id="3.90.1670.10">
    <property type="entry name" value="FdhE-like domain"/>
    <property type="match status" value="1"/>
</dbReference>
<comment type="caution">
    <text evidence="6">The sequence shown here is derived from an EMBL/GenBank/DDBJ whole genome shotgun (WGS) entry which is preliminary data.</text>
</comment>
<dbReference type="InterPro" id="IPR056797">
    <property type="entry name" value="FdhE_central"/>
</dbReference>
<dbReference type="InterPro" id="IPR006452">
    <property type="entry name" value="Formate_DH_accessory"/>
</dbReference>
<evidence type="ECO:0000256" key="1">
    <source>
        <dbReference type="ARBA" id="ARBA00022490"/>
    </source>
</evidence>
<dbReference type="SUPFAM" id="SSF144020">
    <property type="entry name" value="FdhE-like"/>
    <property type="match status" value="1"/>
</dbReference>
<dbReference type="OrthoDB" id="9794151at2"/>
<accession>A0A016XF04</accession>
<dbReference type="eggNOG" id="COG3058">
    <property type="taxonomic scope" value="Bacteria"/>
</dbReference>
<dbReference type="GO" id="GO:0005829">
    <property type="term" value="C:cytosol"/>
    <property type="evidence" value="ECO:0007669"/>
    <property type="project" value="TreeGrafter"/>
</dbReference>
<evidence type="ECO:0000313" key="7">
    <source>
        <dbReference type="Proteomes" id="UP000023268"/>
    </source>
</evidence>
<sequence length="343" mass="37213">MQRILQPGDIEALDHTAFTRVRLPEPTSLYTDRAARLSQLAEGNPIADYLRFAARLVRAQGKVAATLAPLSFSDAQVQQIARAQAHSMPLLPAAEHIDPTWREVLVQLLDALEQGGASSKQPAEPLPEAIQSLVTRLRGLGEEDIDALAHRMVTRLALLQTPGKSTEAEELALQPLVLAALQVTYTHRASHLRAADVPYTDPASICPVCAAPPVVSVLRIGGQSAGHRYLHCGLCATEWHMVRVKCSHCESTAGIHYQGVESQAEDTDADAVRKNTSDKKEQQVVLAETCDHCHGYRKIVNQEKDPLAEPLADDLATLTLDLLMSETPYARAGANPLLAFAAE</sequence>
<dbReference type="AlphaFoldDB" id="A0A016XF04"/>
<evidence type="ECO:0000259" key="3">
    <source>
        <dbReference type="Pfam" id="PF04216"/>
    </source>
</evidence>
<protein>
    <recommendedName>
        <fullName evidence="2">Protein FdhE homolog</fullName>
    </recommendedName>
</protein>
<reference evidence="6 7" key="1">
    <citation type="submission" date="2014-02" db="EMBL/GenBank/DDBJ databases">
        <title>Draft Genome of Hylemonella gracilis isolated from the Niagara River.</title>
        <authorList>
            <person name="Pawlowski D.R."/>
            <person name="Koudelka G.B."/>
        </authorList>
    </citation>
    <scope>NUCLEOTIDE SEQUENCE [LARGE SCALE GENOMIC DNA]</scope>
    <source>
        <strain evidence="6 7">Niagara R</strain>
    </source>
</reference>
<dbReference type="RefSeq" id="WP_035604614.1">
    <property type="nucleotide sequence ID" value="NZ_JEMG01000001.1"/>
</dbReference>
<feature type="domain" description="FdhE central" evidence="4">
    <location>
        <begin position="205"/>
        <end position="243"/>
    </location>
</feature>
<evidence type="ECO:0000259" key="5">
    <source>
        <dbReference type="Pfam" id="PF24860"/>
    </source>
</evidence>
<dbReference type="PANTHER" id="PTHR37689">
    <property type="entry name" value="PROTEIN FDHE"/>
    <property type="match status" value="1"/>
</dbReference>